<dbReference type="RefSeq" id="WP_344997763.1">
    <property type="nucleotide sequence ID" value="NZ_BAAAXV010000009.1"/>
</dbReference>
<organism evidence="1 2">
    <name type="scientific">Nonomuraea helvata</name>
    <dbReference type="NCBI Taxonomy" id="37484"/>
    <lineage>
        <taxon>Bacteria</taxon>
        <taxon>Bacillati</taxon>
        <taxon>Actinomycetota</taxon>
        <taxon>Actinomycetes</taxon>
        <taxon>Streptosporangiales</taxon>
        <taxon>Streptosporangiaceae</taxon>
        <taxon>Nonomuraea</taxon>
    </lineage>
</organism>
<comment type="caution">
    <text evidence="1">The sequence shown here is derived from an EMBL/GenBank/DDBJ whole genome shotgun (WGS) entry which is preliminary data.</text>
</comment>
<proteinExistence type="predicted"/>
<dbReference type="EMBL" id="JBHMBW010000026">
    <property type="protein sequence ID" value="MFB9626991.1"/>
    <property type="molecule type" value="Genomic_DNA"/>
</dbReference>
<evidence type="ECO:0000313" key="2">
    <source>
        <dbReference type="Proteomes" id="UP001589532"/>
    </source>
</evidence>
<dbReference type="Proteomes" id="UP001589532">
    <property type="component" value="Unassembled WGS sequence"/>
</dbReference>
<name>A0ABV5S5P6_9ACTN</name>
<reference evidence="1 2" key="1">
    <citation type="submission" date="2024-09" db="EMBL/GenBank/DDBJ databases">
        <authorList>
            <person name="Sun Q."/>
            <person name="Mori K."/>
        </authorList>
    </citation>
    <scope>NUCLEOTIDE SEQUENCE [LARGE SCALE GENOMIC DNA]</scope>
    <source>
        <strain evidence="1 2">JCM 3143</strain>
    </source>
</reference>
<gene>
    <name evidence="1" type="ORF">ACFFSA_28235</name>
</gene>
<sequence>MSKIDEVIDRALQDTAFAEELRDKSMAVAREGFAGAAWQELIGYFAQSPDALAQLAPTASDEDAGTTSLTVTTTTTTTTAACTITTTTTTTTTTTAVQVVNE</sequence>
<accession>A0ABV5S5P6</accession>
<protein>
    <submittedName>
        <fullName evidence="1">Uncharacterized protein</fullName>
    </submittedName>
</protein>
<evidence type="ECO:0000313" key="1">
    <source>
        <dbReference type="EMBL" id="MFB9626991.1"/>
    </source>
</evidence>
<keyword evidence="2" id="KW-1185">Reference proteome</keyword>